<keyword evidence="5" id="KW-0472">Membrane</keyword>
<organism evidence="7 8">
    <name type="scientific">Borborobacter arsenicus</name>
    <dbReference type="NCBI Taxonomy" id="1851146"/>
    <lineage>
        <taxon>Bacteria</taxon>
        <taxon>Pseudomonadati</taxon>
        <taxon>Pseudomonadota</taxon>
        <taxon>Alphaproteobacteria</taxon>
        <taxon>Hyphomicrobiales</taxon>
        <taxon>Phyllobacteriaceae</taxon>
        <taxon>Borborobacter</taxon>
    </lineage>
</organism>
<dbReference type="EMBL" id="RKST01000016">
    <property type="protein sequence ID" value="RUM96778.1"/>
    <property type="molecule type" value="Genomic_DNA"/>
</dbReference>
<dbReference type="InterPro" id="IPR016181">
    <property type="entry name" value="Acyl_CoA_acyltransferase"/>
</dbReference>
<evidence type="ECO:0000256" key="5">
    <source>
        <dbReference type="ARBA" id="ARBA00023136"/>
    </source>
</evidence>
<dbReference type="SUPFAM" id="SSF55729">
    <property type="entry name" value="Acyl-CoA N-acyltransferases (Nat)"/>
    <property type="match status" value="1"/>
</dbReference>
<evidence type="ECO:0000256" key="4">
    <source>
        <dbReference type="ARBA" id="ARBA00022989"/>
    </source>
</evidence>
<evidence type="ECO:0000259" key="6">
    <source>
        <dbReference type="Pfam" id="PF09924"/>
    </source>
</evidence>
<dbReference type="OrthoDB" id="145485at2"/>
<keyword evidence="4" id="KW-1133">Transmembrane helix</keyword>
<dbReference type="InterPro" id="IPR051211">
    <property type="entry name" value="PG_lysyltransferase"/>
</dbReference>
<evidence type="ECO:0000256" key="3">
    <source>
        <dbReference type="ARBA" id="ARBA00022692"/>
    </source>
</evidence>
<dbReference type="Proteomes" id="UP000281647">
    <property type="component" value="Unassembled WGS sequence"/>
</dbReference>
<feature type="domain" description="Phosphatidylglycerol lysyltransferase C-terminal" evidence="6">
    <location>
        <begin position="4"/>
        <end position="290"/>
    </location>
</feature>
<gene>
    <name evidence="7" type="ORF">EET67_16235</name>
</gene>
<reference evidence="7 8" key="1">
    <citation type="submission" date="2018-11" db="EMBL/GenBank/DDBJ databases">
        <title>Pseudaminobacter arsenicus sp. nov., an arsenic-resistant bacterium isolated from arsenic-rich aquifers.</title>
        <authorList>
            <person name="Mu Y."/>
        </authorList>
    </citation>
    <scope>NUCLEOTIDE SEQUENCE [LARGE SCALE GENOMIC DNA]</scope>
    <source>
        <strain evidence="7 8">CB3</strain>
    </source>
</reference>
<dbReference type="GO" id="GO:0005886">
    <property type="term" value="C:plasma membrane"/>
    <property type="evidence" value="ECO:0007669"/>
    <property type="project" value="UniProtKB-SubCell"/>
</dbReference>
<dbReference type="PANTHER" id="PTHR34697">
    <property type="entry name" value="PHOSPHATIDYLGLYCEROL LYSYLTRANSFERASE"/>
    <property type="match status" value="1"/>
</dbReference>
<comment type="subcellular location">
    <subcellularLocation>
        <location evidence="1">Cell membrane</location>
        <topology evidence="1">Multi-pass membrane protein</topology>
    </subcellularLocation>
</comment>
<dbReference type="PANTHER" id="PTHR34697:SF2">
    <property type="entry name" value="PHOSPHATIDYLGLYCEROL LYSYLTRANSFERASE"/>
    <property type="match status" value="1"/>
</dbReference>
<dbReference type="RefSeq" id="WP_128627581.1">
    <property type="nucleotide sequence ID" value="NZ_RKST01000016.1"/>
</dbReference>
<evidence type="ECO:0000256" key="2">
    <source>
        <dbReference type="ARBA" id="ARBA00022475"/>
    </source>
</evidence>
<comment type="caution">
    <text evidence="7">The sequence shown here is derived from an EMBL/GenBank/DDBJ whole genome shotgun (WGS) entry which is preliminary data.</text>
</comment>
<keyword evidence="3" id="KW-0812">Transmembrane</keyword>
<dbReference type="GO" id="GO:0016755">
    <property type="term" value="F:aminoacyltransferase activity"/>
    <property type="evidence" value="ECO:0007669"/>
    <property type="project" value="TreeGrafter"/>
</dbReference>
<proteinExistence type="predicted"/>
<protein>
    <submittedName>
        <fullName evidence="7">Bifunctional lysylphosphatidylglycerol flippase/synthetase MprF</fullName>
    </submittedName>
</protein>
<dbReference type="AlphaFoldDB" id="A0A432V3T3"/>
<evidence type="ECO:0000313" key="7">
    <source>
        <dbReference type="EMBL" id="RUM96778.1"/>
    </source>
</evidence>
<keyword evidence="8" id="KW-1185">Reference proteome</keyword>
<dbReference type="GO" id="GO:0055091">
    <property type="term" value="P:phospholipid homeostasis"/>
    <property type="evidence" value="ECO:0007669"/>
    <property type="project" value="TreeGrafter"/>
</dbReference>
<accession>A0A432V3T3</accession>
<name>A0A432V3T3_9HYPH</name>
<evidence type="ECO:0000256" key="1">
    <source>
        <dbReference type="ARBA" id="ARBA00004651"/>
    </source>
</evidence>
<evidence type="ECO:0000313" key="8">
    <source>
        <dbReference type="Proteomes" id="UP000281647"/>
    </source>
</evidence>
<keyword evidence="2" id="KW-1003">Cell membrane</keyword>
<dbReference type="InterPro" id="IPR024320">
    <property type="entry name" value="LPG_synthase_C"/>
</dbReference>
<dbReference type="Pfam" id="PF09924">
    <property type="entry name" value="LPG_synthase_C"/>
    <property type="match status" value="1"/>
</dbReference>
<sequence>MERSSDTQNSVAYLGDKAFLVADQKDSFVMYAVAAHSWVSMGDPVGSESSGRDLVWKFAENAYAAGRFPVFYAVGDRYLTNYLDLGLAILKIGEVARVDLATFTMDGKHASDFRYALKRAGRDGLNFAVLPREDVPAVMAELNEVSDSWLAIKSGHEKSFSLGRFDPAYLREFDCAVLRKGGVIVAFANLWRSGDGSELSIDLMRYRPGVSKVTMDALFAHLLLYGRTQGYIWFNLGAAPLAGLAQHPLASTWNKVGTFVYSRADEFYNFEGLRSFKEKFQPVWTPQFLACPGGLRLPQALLDVTTLISGSAMGALKR</sequence>